<dbReference type="InterPro" id="IPR038595">
    <property type="entry name" value="LOR_sf"/>
</dbReference>
<evidence type="ECO:0000313" key="2">
    <source>
        <dbReference type="EMBL" id="OEH82418.1"/>
    </source>
</evidence>
<dbReference type="Gene3D" id="2.40.160.200">
    <property type="entry name" value="LURP1-related"/>
    <property type="match status" value="1"/>
</dbReference>
<dbReference type="Pfam" id="PF04525">
    <property type="entry name" value="LOR"/>
    <property type="match status" value="1"/>
</dbReference>
<dbReference type="InterPro" id="IPR007612">
    <property type="entry name" value="LOR"/>
</dbReference>
<dbReference type="EMBL" id="MIEK01000023">
    <property type="protein sequence ID" value="OEH82418.1"/>
    <property type="molecule type" value="Genomic_DNA"/>
</dbReference>
<dbReference type="OrthoDB" id="652307at2"/>
<comment type="similarity">
    <text evidence="1">Belongs to the LOR family.</text>
</comment>
<dbReference type="RefSeq" id="WP_069698694.1">
    <property type="nucleotide sequence ID" value="NZ_JAGGMA010000001.1"/>
</dbReference>
<keyword evidence="3" id="KW-1185">Reference proteome</keyword>
<gene>
    <name evidence="2" type="ORF">BCR26_03010</name>
</gene>
<evidence type="ECO:0008006" key="4">
    <source>
        <dbReference type="Google" id="ProtNLM"/>
    </source>
</evidence>
<dbReference type="Proteomes" id="UP000095256">
    <property type="component" value="Unassembled WGS sequence"/>
</dbReference>
<name>A0A1E5KX72_9ENTE</name>
<reference evidence="2 3" key="1">
    <citation type="submission" date="2016-09" db="EMBL/GenBank/DDBJ databases">
        <authorList>
            <person name="Capua I."/>
            <person name="De Benedictis P."/>
            <person name="Joannis T."/>
            <person name="Lombin L.H."/>
            <person name="Cattoli G."/>
        </authorList>
    </citation>
    <scope>NUCLEOTIDE SEQUENCE [LARGE SCALE GENOMIC DNA]</scope>
    <source>
        <strain evidence="2 3">LMG 25899</strain>
    </source>
</reference>
<comment type="caution">
    <text evidence="2">The sequence shown here is derived from an EMBL/GenBank/DDBJ whole genome shotgun (WGS) entry which is preliminary data.</text>
</comment>
<evidence type="ECO:0000256" key="1">
    <source>
        <dbReference type="ARBA" id="ARBA00005437"/>
    </source>
</evidence>
<accession>A0A1E5KX72</accession>
<dbReference type="InterPro" id="IPR025659">
    <property type="entry name" value="Tubby-like_C"/>
</dbReference>
<protein>
    <recommendedName>
        <fullName evidence="4">UDP-N-acetylenolpyruvoylglucosamine reductase</fullName>
    </recommendedName>
</protein>
<dbReference type="STRING" id="762845.BCR26_03010"/>
<dbReference type="AlphaFoldDB" id="A0A1E5KX72"/>
<organism evidence="2 3">
    <name type="scientific">Enterococcus rivorum</name>
    <dbReference type="NCBI Taxonomy" id="762845"/>
    <lineage>
        <taxon>Bacteria</taxon>
        <taxon>Bacillati</taxon>
        <taxon>Bacillota</taxon>
        <taxon>Bacilli</taxon>
        <taxon>Lactobacillales</taxon>
        <taxon>Enterococcaceae</taxon>
        <taxon>Enterococcus</taxon>
    </lineage>
</organism>
<dbReference type="SUPFAM" id="SSF54518">
    <property type="entry name" value="Tubby C-terminal domain-like"/>
    <property type="match status" value="1"/>
</dbReference>
<proteinExistence type="inferred from homology"/>
<sequence length="166" mass="18891">MSKLYIKQKVFSLGGKFTVKDELQKDKYFIEGSFMAIPKVFTIKDVEGKAIGKITKKIFSFLPKFFVEVDGKEVLTISKSFTFFKARYQIDMAGLEVRGDWWDKKFEVTRKGKVVAAVNEKWFTWGDTFEVDIHEAELEHIIIALVIAIDFVKQEEVAAASSGASS</sequence>
<evidence type="ECO:0000313" key="3">
    <source>
        <dbReference type="Proteomes" id="UP000095256"/>
    </source>
</evidence>